<organism evidence="2 5">
    <name type="scientific">Streptomyces radicis</name>
    <dbReference type="NCBI Taxonomy" id="1750517"/>
    <lineage>
        <taxon>Bacteria</taxon>
        <taxon>Bacillati</taxon>
        <taxon>Actinomycetota</taxon>
        <taxon>Actinomycetes</taxon>
        <taxon>Kitasatosporales</taxon>
        <taxon>Streptomycetaceae</taxon>
        <taxon>Streptomyces</taxon>
    </lineage>
</organism>
<comment type="caution">
    <text evidence="2">The sequence shown here is derived from an EMBL/GenBank/DDBJ whole genome shotgun (WGS) entry which is preliminary data.</text>
</comment>
<evidence type="ECO:0000313" key="4">
    <source>
        <dbReference type="Proteomes" id="UP000268652"/>
    </source>
</evidence>
<proteinExistence type="predicted"/>
<evidence type="ECO:0000256" key="1">
    <source>
        <dbReference type="ARBA" id="ARBA00023115"/>
    </source>
</evidence>
<dbReference type="Pfam" id="PF01564">
    <property type="entry name" value="Spermine_synth"/>
    <property type="match status" value="1"/>
</dbReference>
<dbReference type="AlphaFoldDB" id="A0A3A9WMX9"/>
<evidence type="ECO:0000313" key="3">
    <source>
        <dbReference type="EMBL" id="RKN22913.1"/>
    </source>
</evidence>
<dbReference type="OrthoDB" id="8221452at2"/>
<name>A0A3A9WMX9_9ACTN</name>
<keyword evidence="4" id="KW-1185">Reference proteome</keyword>
<keyword evidence="1" id="KW-0620">Polyamine biosynthesis</keyword>
<sequence>MEGVRNRARRARGPEIVEEPVGGGLARLVPDPQRAESWELLIDGAPQSHVDMADPTRLVFEYQRRLGHMADLAAPPGQPLAVLHLGGGALSIARYVAVTRPRSTQQVAEPDTRLTDLIRRELPLPHGARVRVRAGDARDVLGRIRDGWADLVITDVFDEARTPAHVTSGEFLDEVRRVLRPGGTYAANVTDGPPFRHLRGQVATVRSRFTDVVLTAETPVLNGRRYGNGVLWAADRPLPLVELGHRCAADPAPARLLVGRDLADFAAGTPPVTDATALPSPPPPLGTFEV</sequence>
<dbReference type="GO" id="GO:0006596">
    <property type="term" value="P:polyamine biosynthetic process"/>
    <property type="evidence" value="ECO:0007669"/>
    <property type="project" value="UniProtKB-KW"/>
</dbReference>
<dbReference type="PANTHER" id="PTHR43317">
    <property type="entry name" value="THERMOSPERMINE SYNTHASE ACAULIS5"/>
    <property type="match status" value="1"/>
</dbReference>
<gene>
    <name evidence="3" type="ORF">D7318_15100</name>
    <name evidence="2" type="ORF">D7319_13455</name>
</gene>
<dbReference type="Proteomes" id="UP000275024">
    <property type="component" value="Unassembled WGS sequence"/>
</dbReference>
<accession>A0A3A9WMX9</accession>
<protein>
    <submittedName>
        <fullName evidence="2">Spermine synthase</fullName>
    </submittedName>
</protein>
<dbReference type="PANTHER" id="PTHR43317:SF1">
    <property type="entry name" value="THERMOSPERMINE SYNTHASE ACAULIS5"/>
    <property type="match status" value="1"/>
</dbReference>
<dbReference type="Proteomes" id="UP000268652">
    <property type="component" value="Unassembled WGS sequence"/>
</dbReference>
<dbReference type="SUPFAM" id="SSF53335">
    <property type="entry name" value="S-adenosyl-L-methionine-dependent methyltransferases"/>
    <property type="match status" value="1"/>
</dbReference>
<dbReference type="Gene3D" id="3.40.50.150">
    <property type="entry name" value="Vaccinia Virus protein VP39"/>
    <property type="match status" value="1"/>
</dbReference>
<dbReference type="CDD" id="cd02440">
    <property type="entry name" value="AdoMet_MTases"/>
    <property type="match status" value="1"/>
</dbReference>
<dbReference type="EMBL" id="RBDY01000009">
    <property type="protein sequence ID" value="RKN22913.1"/>
    <property type="molecule type" value="Genomic_DNA"/>
</dbReference>
<dbReference type="EMBL" id="RBDX01000009">
    <property type="protein sequence ID" value="RKN09096.1"/>
    <property type="molecule type" value="Genomic_DNA"/>
</dbReference>
<dbReference type="NCBIfam" id="NF037959">
    <property type="entry name" value="MFS_SpdSyn"/>
    <property type="match status" value="1"/>
</dbReference>
<dbReference type="InterPro" id="IPR029063">
    <property type="entry name" value="SAM-dependent_MTases_sf"/>
</dbReference>
<evidence type="ECO:0000313" key="5">
    <source>
        <dbReference type="Proteomes" id="UP000275024"/>
    </source>
</evidence>
<evidence type="ECO:0000313" key="2">
    <source>
        <dbReference type="EMBL" id="RKN09096.1"/>
    </source>
</evidence>
<reference evidence="4 5" key="1">
    <citation type="submission" date="2018-09" db="EMBL/GenBank/DDBJ databases">
        <title>Streptomyces sp. nov. DS1-2, an endophytic actinomycete isolated from roots of Dendrobium scabrilingue.</title>
        <authorList>
            <person name="Kuncharoen N."/>
            <person name="Kudo T."/>
            <person name="Ohkuma M."/>
            <person name="Yuki M."/>
            <person name="Tanasupawat S."/>
        </authorList>
    </citation>
    <scope>NUCLEOTIDE SEQUENCE [LARGE SCALE GENOMIC DNA]</scope>
    <source>
        <strain evidence="2 5">AZ1-7</strain>
        <strain evidence="3 4">DS1-2</strain>
    </source>
</reference>